<organism evidence="2 3">
    <name type="scientific">Streptomyces albus</name>
    <dbReference type="NCBI Taxonomy" id="1888"/>
    <lineage>
        <taxon>Bacteria</taxon>
        <taxon>Bacillati</taxon>
        <taxon>Actinomycetota</taxon>
        <taxon>Actinomycetes</taxon>
        <taxon>Kitasatosporales</taxon>
        <taxon>Streptomycetaceae</taxon>
        <taxon>Streptomyces</taxon>
    </lineage>
</organism>
<dbReference type="RefSeq" id="WP_016468516.1">
    <property type="nucleotide sequence ID" value="NZ_BBQG01000017.1"/>
</dbReference>
<dbReference type="AlphaFoldDB" id="A0A8H1QU59"/>
<dbReference type="Proteomes" id="UP000298111">
    <property type="component" value="Unassembled WGS sequence"/>
</dbReference>
<proteinExistence type="predicted"/>
<protein>
    <submittedName>
        <fullName evidence="2">VOC family protein</fullName>
    </submittedName>
</protein>
<evidence type="ECO:0000313" key="3">
    <source>
        <dbReference type="Proteomes" id="UP000298111"/>
    </source>
</evidence>
<dbReference type="PANTHER" id="PTHR33990">
    <property type="entry name" value="PROTEIN YJDN-RELATED"/>
    <property type="match status" value="1"/>
</dbReference>
<gene>
    <name evidence="2" type="ORF">D8771_00985</name>
</gene>
<name>A0A8H1QU59_9ACTN</name>
<evidence type="ECO:0000259" key="1">
    <source>
        <dbReference type="Pfam" id="PF06983"/>
    </source>
</evidence>
<feature type="domain" description="PhnB-like" evidence="1">
    <location>
        <begin position="5"/>
        <end position="120"/>
    </location>
</feature>
<dbReference type="InterPro" id="IPR009725">
    <property type="entry name" value="3_dmu_93_MTrfase"/>
</dbReference>
<evidence type="ECO:0000313" key="2">
    <source>
        <dbReference type="EMBL" id="TGG89513.1"/>
    </source>
</evidence>
<dbReference type="InterPro" id="IPR029068">
    <property type="entry name" value="Glyas_Bleomycin-R_OHBP_Dase"/>
</dbReference>
<dbReference type="PIRSF" id="PIRSF021700">
    <property type="entry name" value="3_dmu_93_MTrfase"/>
    <property type="match status" value="1"/>
</dbReference>
<accession>A0A8H1QU59</accession>
<dbReference type="GeneID" id="75184143"/>
<dbReference type="Gene3D" id="3.10.180.10">
    <property type="entry name" value="2,3-Dihydroxybiphenyl 1,2-Dioxygenase, domain 1"/>
    <property type="match status" value="1"/>
</dbReference>
<dbReference type="InterPro" id="IPR028973">
    <property type="entry name" value="PhnB-like"/>
</dbReference>
<reference evidence="2 3" key="1">
    <citation type="submission" date="2018-10" db="EMBL/GenBank/DDBJ databases">
        <title>Isolation of pseudouridimycin from Streptomyces albus DSM 40763.</title>
        <authorList>
            <person name="Rosenqvist P."/>
            <person name="Metsae-Ketelae M."/>
            <person name="Virta P."/>
        </authorList>
    </citation>
    <scope>NUCLEOTIDE SEQUENCE [LARGE SCALE GENOMIC DNA]</scope>
    <source>
        <strain evidence="2 3">DSM 40763</strain>
    </source>
</reference>
<dbReference type="EMBL" id="RCIY01000002">
    <property type="protein sequence ID" value="TGG89513.1"/>
    <property type="molecule type" value="Genomic_DNA"/>
</dbReference>
<dbReference type="PANTHER" id="PTHR33990:SF2">
    <property type="entry name" value="PHNB-LIKE DOMAIN-CONTAINING PROTEIN"/>
    <property type="match status" value="1"/>
</dbReference>
<dbReference type="Pfam" id="PF06983">
    <property type="entry name" value="3-dmu-9_3-mt"/>
    <property type="match status" value="1"/>
</dbReference>
<sequence>MQQAQKIKTFLWYDDQAEEAANFYVSLFEGSRIVEVTRYSEAGPGEPGSVMTVVFELAGQQYVALNGGPQFTFTEAVSLQVDCDSQEEVDSLWEKLTADGGRPGPCGWLKDKYGLSWQIVPRRLFELLADSDKRRAEAVTRAMLGMGKLDVAQLEAAAGQ</sequence>
<dbReference type="CDD" id="cd06588">
    <property type="entry name" value="PhnB_like"/>
    <property type="match status" value="1"/>
</dbReference>
<comment type="caution">
    <text evidence="2">The sequence shown here is derived from an EMBL/GenBank/DDBJ whole genome shotgun (WGS) entry which is preliminary data.</text>
</comment>
<dbReference type="SUPFAM" id="SSF54593">
    <property type="entry name" value="Glyoxalase/Bleomycin resistance protein/Dihydroxybiphenyl dioxygenase"/>
    <property type="match status" value="1"/>
</dbReference>